<gene>
    <name evidence="2" type="ORF">C5L36_0B09230</name>
</gene>
<feature type="compositionally biased region" description="Polar residues" evidence="1">
    <location>
        <begin position="223"/>
        <end position="248"/>
    </location>
</feature>
<feature type="compositionally biased region" description="Polar residues" evidence="1">
    <location>
        <begin position="607"/>
        <end position="629"/>
    </location>
</feature>
<organism evidence="2 3">
    <name type="scientific">Pichia kudriavzevii</name>
    <name type="common">Yeast</name>
    <name type="synonym">Issatchenkia orientalis</name>
    <dbReference type="NCBI Taxonomy" id="4909"/>
    <lineage>
        <taxon>Eukaryota</taxon>
        <taxon>Fungi</taxon>
        <taxon>Dikarya</taxon>
        <taxon>Ascomycota</taxon>
        <taxon>Saccharomycotina</taxon>
        <taxon>Pichiomycetes</taxon>
        <taxon>Pichiales</taxon>
        <taxon>Pichiaceae</taxon>
        <taxon>Pichia</taxon>
    </lineage>
</organism>
<feature type="region of interest" description="Disordered" evidence="1">
    <location>
        <begin position="112"/>
        <end position="154"/>
    </location>
</feature>
<dbReference type="EMBL" id="CP028774">
    <property type="protein sequence ID" value="AWU75681.1"/>
    <property type="molecule type" value="Genomic_DNA"/>
</dbReference>
<dbReference type="RefSeq" id="XP_029321158.1">
    <property type="nucleotide sequence ID" value="XM_029465299.1"/>
</dbReference>
<dbReference type="STRING" id="4909.A0A2U9R355"/>
<dbReference type="AlphaFoldDB" id="A0A2U9R355"/>
<evidence type="ECO:0000313" key="2">
    <source>
        <dbReference type="EMBL" id="AWU75681.1"/>
    </source>
</evidence>
<feature type="compositionally biased region" description="Low complexity" evidence="1">
    <location>
        <begin position="589"/>
        <end position="606"/>
    </location>
</feature>
<accession>A0A2U9R355</accession>
<reference evidence="2 3" key="1">
    <citation type="submission" date="2018-06" db="EMBL/GenBank/DDBJ databases">
        <title>Population genomics shows no distinction between pathogenic Candida krusei and environmental Pichia kudriavzevii: One species, four names.</title>
        <authorList>
            <person name="Douglass A.P."/>
            <person name="Offei B."/>
            <person name="Braun-Galleani S."/>
            <person name="Coughlan A.Y."/>
            <person name="Martos A."/>
            <person name="Ortiz-Merino R.A."/>
            <person name="Byrne K.P."/>
            <person name="Wolfe K.H."/>
        </authorList>
    </citation>
    <scope>NUCLEOTIDE SEQUENCE [LARGE SCALE GENOMIC DNA]</scope>
    <source>
        <strain evidence="2 3">CBS573</strain>
    </source>
</reference>
<name>A0A2U9R355_PICKU</name>
<protein>
    <submittedName>
        <fullName evidence="2">Uncharacterized protein</fullName>
    </submittedName>
</protein>
<dbReference type="KEGG" id="pkz:C5L36_0B09230"/>
<feature type="compositionally biased region" description="Polar residues" evidence="1">
    <location>
        <begin position="663"/>
        <end position="674"/>
    </location>
</feature>
<sequence length="682" mass="77259">MENIEVKLKLKLSLLFSRERTCIKLSLSLWEATMELYSANDTSISRAGLRQTDITTQLESQKKFRAKTQSVMFNAAMMKSKRSLHDESMSVYSGRSGNTENMINQQLYHQQQYPVQDQCSQQQPQNLPIGQYPAGQYPPRQFPPGPYQSGQLPPGQYPPGQLPMGQYPLKQYPAGQYPQQYPVTQNQPIPLPKQRTDKKEFRESYMYLNQYSTDQSQQPQQQNLGRISASSQGSPVQSLQRRFSSQNGGIIGSPMSMTTEEIARKMSLNALMGVRSNDQFGTADSTTLSPVINYMNRIDSGSHENSNSDWESIYDESSIRQRNPTPEMTKAIDRLQAENRSLKKRLKDIELGRDASSIVAIDEKYSKLVEEYDTLVDNYLILETENKKLATENDSFNKTLSKVENSTNLKDKQIKNYDEALKKIIEKLGDIVPSQSDIELLLDELDGDLKEKYKVYLKKPTHSDDKEGEVVSESRKVSTNVSLEDHVNISTLTDAEIIHMLSDDVKTLRLSLSKTNTQLKEITKVYNTKVQEERKTIIVSSMQKMLHNEFLRENPGRKTGLQNFRIIQICPDSGIDRRNKEYSPVSQLANFSSPSTSESPPMSAASKNSMISESNSQRKLNDSDYSNTENESEGEFHDSNDLVPSDELDFFSSSTGKKKNAPAISSLQATSSPIDLQFEKFN</sequence>
<evidence type="ECO:0000313" key="3">
    <source>
        <dbReference type="Proteomes" id="UP000249293"/>
    </source>
</evidence>
<feature type="region of interest" description="Disordered" evidence="1">
    <location>
        <begin position="212"/>
        <end position="254"/>
    </location>
</feature>
<feature type="compositionally biased region" description="Low complexity" evidence="1">
    <location>
        <begin position="112"/>
        <end position="128"/>
    </location>
</feature>
<dbReference type="OrthoDB" id="3997753at2759"/>
<proteinExistence type="predicted"/>
<dbReference type="GeneID" id="40383446"/>
<keyword evidence="3" id="KW-1185">Reference proteome</keyword>
<dbReference type="VEuPathDB" id="FungiDB:C5L36_0B09230"/>
<dbReference type="Proteomes" id="UP000249293">
    <property type="component" value="Chromosome 2"/>
</dbReference>
<evidence type="ECO:0000256" key="1">
    <source>
        <dbReference type="SAM" id="MobiDB-lite"/>
    </source>
</evidence>
<feature type="region of interest" description="Disordered" evidence="1">
    <location>
        <begin position="586"/>
        <end position="682"/>
    </location>
</feature>